<keyword evidence="1" id="KW-0175">Coiled coil</keyword>
<reference evidence="3 4" key="1">
    <citation type="submission" date="2020-01" db="EMBL/GenBank/DDBJ databases">
        <authorList>
            <person name="Kim M.K."/>
        </authorList>
    </citation>
    <scope>NUCLEOTIDE SEQUENCE [LARGE SCALE GENOMIC DNA]</scope>
    <source>
        <strain evidence="3 4">172606-1</strain>
    </source>
</reference>
<accession>A0A6C0GQX0</accession>
<evidence type="ECO:0000313" key="4">
    <source>
        <dbReference type="Proteomes" id="UP000480178"/>
    </source>
</evidence>
<keyword evidence="4" id="KW-1185">Reference proteome</keyword>
<dbReference type="AlphaFoldDB" id="A0A6C0GQX0"/>
<keyword evidence="2" id="KW-0732">Signal</keyword>
<evidence type="ECO:0000256" key="1">
    <source>
        <dbReference type="SAM" id="Coils"/>
    </source>
</evidence>
<gene>
    <name evidence="3" type="ORF">GXP67_26270</name>
</gene>
<protein>
    <submittedName>
        <fullName evidence="3">Uncharacterized protein</fullName>
    </submittedName>
</protein>
<evidence type="ECO:0000313" key="3">
    <source>
        <dbReference type="EMBL" id="QHT69900.1"/>
    </source>
</evidence>
<organism evidence="3 4">
    <name type="scientific">Rhodocytophaga rosea</name>
    <dbReference type="NCBI Taxonomy" id="2704465"/>
    <lineage>
        <taxon>Bacteria</taxon>
        <taxon>Pseudomonadati</taxon>
        <taxon>Bacteroidota</taxon>
        <taxon>Cytophagia</taxon>
        <taxon>Cytophagales</taxon>
        <taxon>Rhodocytophagaceae</taxon>
        <taxon>Rhodocytophaga</taxon>
    </lineage>
</organism>
<dbReference type="KEGG" id="rhoz:GXP67_26270"/>
<proteinExistence type="predicted"/>
<feature type="coiled-coil region" evidence="1">
    <location>
        <begin position="287"/>
        <end position="314"/>
    </location>
</feature>
<sequence length="352" mass="40599">MKTILLPFKAFILVCLILLAGLPMAKGQAPADAGSYMSFIGQQYREINKDFLSYTSAVAHGKSARKVENRRQTLMKTVTEARRNIATMGAFQGDKSLRDSTVRYLTISYHVLNDDYGKIMNLEEVAEQSYDAMEAYLLAQEIASRKVSEAGERLQAMEKAFAAKHKVNLVESKDELSEKLEKTGKVNEYQRALYLIFFKNYKQEMYMLDAIQNRNINGIEQNKNSLIQYTQEGLSKLDTIHAFNGDRSLVTATKQMLEFYKQECTQKMAIITDFYLKEENFNKIKKAFEAKREKERTQADVNQYNKALEEMNKGITEFNKTNNQLYASRKDLLENWNKASQNLLDKHTPRSR</sequence>
<feature type="chain" id="PRO_5025344740" evidence="2">
    <location>
        <begin position="26"/>
        <end position="352"/>
    </location>
</feature>
<feature type="signal peptide" evidence="2">
    <location>
        <begin position="1"/>
        <end position="25"/>
    </location>
</feature>
<dbReference type="RefSeq" id="WP_162445883.1">
    <property type="nucleotide sequence ID" value="NZ_CP048222.1"/>
</dbReference>
<evidence type="ECO:0000256" key="2">
    <source>
        <dbReference type="SAM" id="SignalP"/>
    </source>
</evidence>
<dbReference type="EMBL" id="CP048222">
    <property type="protein sequence ID" value="QHT69900.1"/>
    <property type="molecule type" value="Genomic_DNA"/>
</dbReference>
<name>A0A6C0GQX0_9BACT</name>
<dbReference type="Proteomes" id="UP000480178">
    <property type="component" value="Chromosome"/>
</dbReference>